<dbReference type="PROSITE" id="PS00409">
    <property type="entry name" value="PROKAR_NTER_METHYL"/>
    <property type="match status" value="1"/>
</dbReference>
<dbReference type="EMBL" id="JACHKZ010000038">
    <property type="protein sequence ID" value="MBB6579785.1"/>
    <property type="molecule type" value="Genomic_DNA"/>
</dbReference>
<dbReference type="RefSeq" id="WP_184711444.1">
    <property type="nucleotide sequence ID" value="NZ_JACHKZ010000038.1"/>
</dbReference>
<proteinExistence type="predicted"/>
<dbReference type="InterPro" id="IPR012902">
    <property type="entry name" value="N_methyl_site"/>
</dbReference>
<dbReference type="SUPFAM" id="SSF54523">
    <property type="entry name" value="Pili subunits"/>
    <property type="match status" value="1"/>
</dbReference>
<accession>A0ABR6RKS6</accession>
<organism evidence="2 3">
    <name type="scientific">Comamonas odontotermitis</name>
    <dbReference type="NCBI Taxonomy" id="379895"/>
    <lineage>
        <taxon>Bacteria</taxon>
        <taxon>Pseudomonadati</taxon>
        <taxon>Pseudomonadota</taxon>
        <taxon>Betaproteobacteria</taxon>
        <taxon>Burkholderiales</taxon>
        <taxon>Comamonadaceae</taxon>
        <taxon>Comamonas</taxon>
    </lineage>
</organism>
<dbReference type="NCBIfam" id="TIGR02532">
    <property type="entry name" value="IV_pilin_GFxxxE"/>
    <property type="match status" value="1"/>
</dbReference>
<keyword evidence="1" id="KW-1133">Transmembrane helix</keyword>
<dbReference type="InterPro" id="IPR031982">
    <property type="entry name" value="PilE-like"/>
</dbReference>
<feature type="transmembrane region" description="Helical" evidence="1">
    <location>
        <begin position="12"/>
        <end position="33"/>
    </location>
</feature>
<evidence type="ECO:0000313" key="2">
    <source>
        <dbReference type="EMBL" id="MBB6579785.1"/>
    </source>
</evidence>
<dbReference type="Gene3D" id="3.30.700.10">
    <property type="entry name" value="Glycoprotein, Type 4 Pilin"/>
    <property type="match status" value="1"/>
</dbReference>
<dbReference type="Pfam" id="PF16732">
    <property type="entry name" value="ComP_DUS"/>
    <property type="match status" value="1"/>
</dbReference>
<name>A0ABR6RKS6_9BURK</name>
<evidence type="ECO:0000313" key="3">
    <source>
        <dbReference type="Proteomes" id="UP000562492"/>
    </source>
</evidence>
<dbReference type="Pfam" id="PF07963">
    <property type="entry name" value="N_methyl"/>
    <property type="match status" value="1"/>
</dbReference>
<evidence type="ECO:0000256" key="1">
    <source>
        <dbReference type="SAM" id="Phobius"/>
    </source>
</evidence>
<keyword evidence="1" id="KW-0812">Transmembrane</keyword>
<gene>
    <name evidence="2" type="ORF">HNP33_003901</name>
</gene>
<keyword evidence="1" id="KW-0472">Membrane</keyword>
<dbReference type="InterPro" id="IPR045584">
    <property type="entry name" value="Pilin-like"/>
</dbReference>
<reference evidence="2 3" key="1">
    <citation type="submission" date="2020-08" db="EMBL/GenBank/DDBJ databases">
        <title>Functional genomics of gut bacteria from endangered species of beetles.</title>
        <authorList>
            <person name="Carlos-Shanley C."/>
        </authorList>
    </citation>
    <scope>NUCLEOTIDE SEQUENCE [LARGE SCALE GENOMIC DNA]</scope>
    <source>
        <strain evidence="2 3">S00124</strain>
    </source>
</reference>
<sequence>MREKNRRMQQRGFTLIEVMIVVAVVSILTAIAMPSYNEYIRRGHRADARAGLLQAAQWMERAATAGGVYPTNLPNALQWKDSNGTADPAKRYTISVVNGNTGAAFTLQAVPKSPGPQAADKCGTYTLSNTGVQGANGKVSGDTGYDASCWGK</sequence>
<comment type="caution">
    <text evidence="2">The sequence shown here is derived from an EMBL/GenBank/DDBJ whole genome shotgun (WGS) entry which is preliminary data.</text>
</comment>
<protein>
    <submittedName>
        <fullName evidence="2">Type IV pilus assembly protein PilE</fullName>
    </submittedName>
</protein>
<keyword evidence="3" id="KW-1185">Reference proteome</keyword>
<dbReference type="Proteomes" id="UP000562492">
    <property type="component" value="Unassembled WGS sequence"/>
</dbReference>